<dbReference type="Gene3D" id="3.30.420.10">
    <property type="entry name" value="Ribonuclease H-like superfamily/Ribonuclease H"/>
    <property type="match status" value="1"/>
</dbReference>
<evidence type="ECO:0000313" key="3">
    <source>
        <dbReference type="EMBL" id="RDI56821.1"/>
    </source>
</evidence>
<dbReference type="InterPro" id="IPR047656">
    <property type="entry name" value="IS481-like_transpos"/>
</dbReference>
<feature type="region of interest" description="Disordered" evidence="1">
    <location>
        <begin position="55"/>
        <end position="74"/>
    </location>
</feature>
<proteinExistence type="predicted"/>
<dbReference type="NCBIfam" id="NF033577">
    <property type="entry name" value="transpos_IS481"/>
    <property type="match status" value="1"/>
</dbReference>
<dbReference type="Proteomes" id="UP000254869">
    <property type="component" value="Unassembled WGS sequence"/>
</dbReference>
<gene>
    <name evidence="3" type="ORF">DFR76_1381</name>
</gene>
<dbReference type="InterPro" id="IPR001584">
    <property type="entry name" value="Integrase_cat-core"/>
</dbReference>
<accession>A0A370HI44</accession>
<dbReference type="GO" id="GO:0003676">
    <property type="term" value="F:nucleic acid binding"/>
    <property type="evidence" value="ECO:0007669"/>
    <property type="project" value="InterPro"/>
</dbReference>
<dbReference type="AlphaFoldDB" id="A0A370HI44"/>
<feature type="non-terminal residue" evidence="3">
    <location>
        <position position="328"/>
    </location>
</feature>
<dbReference type="InterPro" id="IPR036397">
    <property type="entry name" value="RNaseH_sf"/>
</dbReference>
<dbReference type="SUPFAM" id="SSF46689">
    <property type="entry name" value="Homeodomain-like"/>
    <property type="match status" value="1"/>
</dbReference>
<sequence length="328" mass="37650">MSHRNAPLSELGRLRLARCVVEDGWPLRRAAERFQVSHTTAKRWADRYRCAGEAAMADRSSRPHHSPRRTPTRTERRIIKVRVLRRWGPARIGYLLGLNPSTVHRVLARYGLARLRWLDRATGRVVRRYEHARPGELIHVDVKKLGRIPAGGGWRKLGRTAGNRNAQADKTSGVVNRYHNPLRGYHYLHTALDDHSRLAYSELLADERKDTAAAFWTRAAAWFARHGITVRKVLTDNGSCYRSRAFAAALGPVVHKRTRPYRPQTNGKVERFHRTLAEEWAYARLYRSDAERCTIFTSWLHTYNHHRGHTALGGQPPASRITNLSGQY</sequence>
<protein>
    <submittedName>
        <fullName evidence="3">Transposase</fullName>
    </submittedName>
</protein>
<feature type="compositionally biased region" description="Basic residues" evidence="1">
    <location>
        <begin position="62"/>
        <end position="71"/>
    </location>
</feature>
<reference evidence="3 4" key="1">
    <citation type="submission" date="2018-07" db="EMBL/GenBank/DDBJ databases">
        <title>Genomic Encyclopedia of Type Strains, Phase IV (KMG-IV): sequencing the most valuable type-strain genomes for metagenomic binning, comparative biology and taxonomic classification.</title>
        <authorList>
            <person name="Goeker M."/>
        </authorList>
    </citation>
    <scope>NUCLEOTIDE SEQUENCE [LARGE SCALE GENOMIC DNA]</scope>
    <source>
        <strain evidence="3 4">DSM 44290</strain>
    </source>
</reference>
<dbReference type="SUPFAM" id="SSF53098">
    <property type="entry name" value="Ribonuclease H-like"/>
    <property type="match status" value="1"/>
</dbReference>
<dbReference type="PANTHER" id="PTHR35004:SF6">
    <property type="entry name" value="TRANSPOSASE"/>
    <property type="match status" value="1"/>
</dbReference>
<feature type="domain" description="Integrase catalytic" evidence="2">
    <location>
        <begin position="145"/>
        <end position="324"/>
    </location>
</feature>
<dbReference type="InterPro" id="IPR024967">
    <property type="entry name" value="DNA-bd_IS481-type"/>
</dbReference>
<evidence type="ECO:0000256" key="1">
    <source>
        <dbReference type="SAM" id="MobiDB-lite"/>
    </source>
</evidence>
<organism evidence="3 4">
    <name type="scientific">Nocardia pseudobrasiliensis</name>
    <dbReference type="NCBI Taxonomy" id="45979"/>
    <lineage>
        <taxon>Bacteria</taxon>
        <taxon>Bacillati</taxon>
        <taxon>Actinomycetota</taxon>
        <taxon>Actinomycetes</taxon>
        <taxon>Mycobacteriales</taxon>
        <taxon>Nocardiaceae</taxon>
        <taxon>Nocardia</taxon>
    </lineage>
</organism>
<dbReference type="RefSeq" id="WP_114755969.1">
    <property type="nucleotide sequence ID" value="NZ_QQBC01000038.1"/>
</dbReference>
<dbReference type="Pfam" id="PF13011">
    <property type="entry name" value="LZ_Tnp_IS481"/>
    <property type="match status" value="1"/>
</dbReference>
<dbReference type="EMBL" id="QQBC01000038">
    <property type="protein sequence ID" value="RDI56821.1"/>
    <property type="molecule type" value="Genomic_DNA"/>
</dbReference>
<dbReference type="InterPro" id="IPR009057">
    <property type="entry name" value="Homeodomain-like_sf"/>
</dbReference>
<keyword evidence="4" id="KW-1185">Reference proteome</keyword>
<evidence type="ECO:0000259" key="2">
    <source>
        <dbReference type="PROSITE" id="PS50994"/>
    </source>
</evidence>
<name>A0A370HI44_9NOCA</name>
<dbReference type="PROSITE" id="PS50994">
    <property type="entry name" value="INTEGRASE"/>
    <property type="match status" value="1"/>
</dbReference>
<dbReference type="PANTHER" id="PTHR35004">
    <property type="entry name" value="TRANSPOSASE RV3428C-RELATED"/>
    <property type="match status" value="1"/>
</dbReference>
<comment type="caution">
    <text evidence="3">The sequence shown here is derived from an EMBL/GenBank/DDBJ whole genome shotgun (WGS) entry which is preliminary data.</text>
</comment>
<evidence type="ECO:0000313" key="4">
    <source>
        <dbReference type="Proteomes" id="UP000254869"/>
    </source>
</evidence>
<dbReference type="Pfam" id="PF13683">
    <property type="entry name" value="rve_3"/>
    <property type="match status" value="1"/>
</dbReference>
<dbReference type="GO" id="GO:0015074">
    <property type="term" value="P:DNA integration"/>
    <property type="evidence" value="ECO:0007669"/>
    <property type="project" value="InterPro"/>
</dbReference>
<dbReference type="InterPro" id="IPR012337">
    <property type="entry name" value="RNaseH-like_sf"/>
</dbReference>